<keyword evidence="5" id="KW-1185">Reference proteome</keyword>
<dbReference type="GeneID" id="97608320"/>
<evidence type="ECO:0000313" key="5">
    <source>
        <dbReference type="Proteomes" id="UP000245934"/>
    </source>
</evidence>
<dbReference type="OrthoDB" id="6813at2157"/>
<gene>
    <name evidence="4" type="ORF">DLD82_12490</name>
</gene>
<dbReference type="SUPFAM" id="SSF53659">
    <property type="entry name" value="Isocitrate/Isopropylmalate dehydrogenase-like"/>
    <property type="match status" value="1"/>
</dbReference>
<reference evidence="4 5" key="1">
    <citation type="submission" date="2018-05" db="EMBL/GenBank/DDBJ databases">
        <title>Draft genome of Methanospirillum stamsii Pt1.</title>
        <authorList>
            <person name="Dueholm M.S."/>
            <person name="Nielsen P.H."/>
            <person name="Bakmann L.F."/>
            <person name="Otzen D.E."/>
        </authorList>
    </citation>
    <scope>NUCLEOTIDE SEQUENCE [LARGE SCALE GENOMIC DNA]</scope>
    <source>
        <strain evidence="4 5">Pt1</strain>
    </source>
</reference>
<proteinExistence type="inferred from homology"/>
<dbReference type="EMBL" id="QGMZ01000027">
    <property type="protein sequence ID" value="PWR72400.1"/>
    <property type="molecule type" value="Genomic_DNA"/>
</dbReference>
<accession>A0A2V2N181</accession>
<comment type="caution">
    <text evidence="4">The sequence shown here is derived from an EMBL/GenBank/DDBJ whole genome shotgun (WGS) entry which is preliminary data.</text>
</comment>
<protein>
    <submittedName>
        <fullName evidence="4">NAD-dependent isocitrate dehydrogenase</fullName>
    </submittedName>
</protein>
<dbReference type="GO" id="GO:0006099">
    <property type="term" value="P:tricarboxylic acid cycle"/>
    <property type="evidence" value="ECO:0007669"/>
    <property type="project" value="TreeGrafter"/>
</dbReference>
<dbReference type="AlphaFoldDB" id="A0A2V2N181"/>
<evidence type="ECO:0000259" key="3">
    <source>
        <dbReference type="SMART" id="SM01329"/>
    </source>
</evidence>
<evidence type="ECO:0000256" key="2">
    <source>
        <dbReference type="ARBA" id="ARBA00023002"/>
    </source>
</evidence>
<dbReference type="SMART" id="SM01329">
    <property type="entry name" value="Iso_dh"/>
    <property type="match status" value="1"/>
</dbReference>
<evidence type="ECO:0000256" key="1">
    <source>
        <dbReference type="ARBA" id="ARBA00007769"/>
    </source>
</evidence>
<dbReference type="GO" id="GO:0000287">
    <property type="term" value="F:magnesium ion binding"/>
    <property type="evidence" value="ECO:0007669"/>
    <property type="project" value="InterPro"/>
</dbReference>
<evidence type="ECO:0000313" key="4">
    <source>
        <dbReference type="EMBL" id="PWR72400.1"/>
    </source>
</evidence>
<dbReference type="GO" id="GO:0051287">
    <property type="term" value="F:NAD binding"/>
    <property type="evidence" value="ECO:0007669"/>
    <property type="project" value="InterPro"/>
</dbReference>
<dbReference type="Pfam" id="PF00180">
    <property type="entry name" value="Iso_dh"/>
    <property type="match status" value="1"/>
</dbReference>
<dbReference type="GO" id="GO:0006102">
    <property type="term" value="P:isocitrate metabolic process"/>
    <property type="evidence" value="ECO:0007669"/>
    <property type="project" value="TreeGrafter"/>
</dbReference>
<dbReference type="Proteomes" id="UP000245934">
    <property type="component" value="Unassembled WGS sequence"/>
</dbReference>
<feature type="domain" description="Isopropylmalate dehydrogenase-like" evidence="3">
    <location>
        <begin position="3"/>
        <end position="314"/>
    </location>
</feature>
<dbReference type="InterPro" id="IPR019818">
    <property type="entry name" value="IsoCit/isopropylmalate_DH_CS"/>
</dbReference>
<dbReference type="Gene3D" id="3.40.718.10">
    <property type="entry name" value="Isopropylmalate Dehydrogenase"/>
    <property type="match status" value="1"/>
</dbReference>
<dbReference type="GO" id="GO:0004449">
    <property type="term" value="F:isocitrate dehydrogenase (NAD+) activity"/>
    <property type="evidence" value="ECO:0007669"/>
    <property type="project" value="TreeGrafter"/>
</dbReference>
<dbReference type="PANTHER" id="PTHR11835">
    <property type="entry name" value="DECARBOXYLATING DEHYDROGENASES-ISOCITRATE, ISOPROPYLMALATE, TARTRATE"/>
    <property type="match status" value="1"/>
</dbReference>
<sequence>MKRVVVAPGDGIGPEVIPPALDVLKFFHPDWEYTPVYLGYECWKRTGDALSDKTLETLRKADLILFGAITTPPDPKYHSVVLRIRKELDLYANLRPVFGEGFDILIVRENTEGLYSGIEWKEKDRACTLRVVSEAGSRRIAKFASACANRRRRHLTIGNKANVMKSDAYFLEICMEEAEKTGISIDKKYIDALVLDVLQHPSRYDVIVTTNIFGDILSDAAAFLEGGLGMLPSANIGRHQALFEPVHGSAPDITGKGIANPIAAIRCVSLLLKYVGERPLAIEVERAIQKTIAAGIKTPDLGGTATTDEVGREILKNLALSQQKEPVDL</sequence>
<keyword evidence="2" id="KW-0560">Oxidoreductase</keyword>
<dbReference type="PROSITE" id="PS00470">
    <property type="entry name" value="IDH_IMDH"/>
    <property type="match status" value="1"/>
</dbReference>
<dbReference type="PANTHER" id="PTHR11835:SF34">
    <property type="entry name" value="ISOCITRATE DEHYDROGENASE [NAD] SUBUNIT ALPHA, MITOCHONDRIAL"/>
    <property type="match status" value="1"/>
</dbReference>
<dbReference type="InterPro" id="IPR024084">
    <property type="entry name" value="IsoPropMal-DH-like_dom"/>
</dbReference>
<dbReference type="RefSeq" id="WP_109941460.1">
    <property type="nucleotide sequence ID" value="NZ_CP176366.1"/>
</dbReference>
<name>A0A2V2N181_9EURY</name>
<organism evidence="4 5">
    <name type="scientific">Methanospirillum stamsii</name>
    <dbReference type="NCBI Taxonomy" id="1277351"/>
    <lineage>
        <taxon>Archaea</taxon>
        <taxon>Methanobacteriati</taxon>
        <taxon>Methanobacteriota</taxon>
        <taxon>Stenosarchaea group</taxon>
        <taxon>Methanomicrobia</taxon>
        <taxon>Methanomicrobiales</taxon>
        <taxon>Methanospirillaceae</taxon>
        <taxon>Methanospirillum</taxon>
    </lineage>
</organism>
<comment type="similarity">
    <text evidence="1">Belongs to the isocitrate and isopropylmalate dehydrogenases family.</text>
</comment>